<dbReference type="eggNOG" id="COG4733">
    <property type="taxonomic scope" value="Bacteria"/>
</dbReference>
<gene>
    <name evidence="3" type="ordered locus">Niako_4576</name>
</gene>
<dbReference type="KEGG" id="nko:Niako_4576"/>
<dbReference type="InterPro" id="IPR013783">
    <property type="entry name" value="Ig-like_fold"/>
</dbReference>
<keyword evidence="1" id="KW-0732">Signal</keyword>
<evidence type="ECO:0000256" key="1">
    <source>
        <dbReference type="SAM" id="SignalP"/>
    </source>
</evidence>
<dbReference type="OrthoDB" id="639955at2"/>
<organism evidence="3 4">
    <name type="scientific">Niastella koreensis (strain DSM 17620 / KACC 11465 / NBRC 106392 / GR20-10)</name>
    <dbReference type="NCBI Taxonomy" id="700598"/>
    <lineage>
        <taxon>Bacteria</taxon>
        <taxon>Pseudomonadati</taxon>
        <taxon>Bacteroidota</taxon>
        <taxon>Chitinophagia</taxon>
        <taxon>Chitinophagales</taxon>
        <taxon>Chitinophagaceae</taxon>
        <taxon>Niastella</taxon>
    </lineage>
</organism>
<name>G8TKZ5_NIAKG</name>
<sequence>MKKIYSLVMMTIIAMTVNAQLVFNENFSGYTVNANLSGQNSWSNGGTTGTDVRVLNTTPLVYSGYQSGSEYVQTTTGSGTAPRKTFISAATLPTNTTGVIYMSFVVNVTSASTGNPGSGFQSVSLLTASGSTPARFYIDRNAGNTAVRFGVAVGSEAPAWTGGASTYSYNFNTTYLIVMQYNVANGNNNDDVYLWVNPSLSGVPNTASPDASHLSSNGEVSNGSTFTGLIFNQATSGGGYNTANAGFDAFRVSYGATPSIAWTNLAAASGSLPVTLTSFNADNDGVSTKLIWNVTQETNFASYVIEKSTDGRSFTAIGTVKATNQNTYSFTDGSNSDNNSYYRLKMVDIDGGFKYSYIVSIKSRLNANISLSPNPVKNNVMIQHPKVITEGHIQIFSSNGQLFKDVKLAPNAVITNIDMSGFTSGLYHIIFKSGSDMFNKTVIKQ</sequence>
<dbReference type="Gene3D" id="2.60.40.10">
    <property type="entry name" value="Immunoglobulins"/>
    <property type="match status" value="1"/>
</dbReference>
<accession>G8TKZ5</accession>
<dbReference type="EMBL" id="CP003178">
    <property type="protein sequence ID" value="AEW00834.1"/>
    <property type="molecule type" value="Genomic_DNA"/>
</dbReference>
<feature type="signal peptide" evidence="1">
    <location>
        <begin position="1"/>
        <end position="19"/>
    </location>
</feature>
<dbReference type="NCBIfam" id="TIGR04183">
    <property type="entry name" value="Por_Secre_tail"/>
    <property type="match status" value="1"/>
</dbReference>
<dbReference type="HOGENOM" id="CLU_615127_0_0_10"/>
<dbReference type="AlphaFoldDB" id="G8TKZ5"/>
<dbReference type="STRING" id="700598.Niako_4576"/>
<dbReference type="Pfam" id="PF18962">
    <property type="entry name" value="Por_Secre_tail"/>
    <property type="match status" value="1"/>
</dbReference>
<proteinExistence type="predicted"/>
<feature type="domain" description="Secretion system C-terminal sorting" evidence="2">
    <location>
        <begin position="373"/>
        <end position="443"/>
    </location>
</feature>
<dbReference type="Proteomes" id="UP000005438">
    <property type="component" value="Chromosome"/>
</dbReference>
<dbReference type="RefSeq" id="WP_014220746.1">
    <property type="nucleotide sequence ID" value="NC_016609.1"/>
</dbReference>
<protein>
    <recommendedName>
        <fullName evidence="2">Secretion system C-terminal sorting domain-containing protein</fullName>
    </recommendedName>
</protein>
<feature type="chain" id="PRO_5003517750" description="Secretion system C-terminal sorting domain-containing protein" evidence="1">
    <location>
        <begin position="20"/>
        <end position="445"/>
    </location>
</feature>
<evidence type="ECO:0000259" key="2">
    <source>
        <dbReference type="Pfam" id="PF18962"/>
    </source>
</evidence>
<evidence type="ECO:0000313" key="4">
    <source>
        <dbReference type="Proteomes" id="UP000005438"/>
    </source>
</evidence>
<dbReference type="InterPro" id="IPR026444">
    <property type="entry name" value="Secre_tail"/>
</dbReference>
<reference evidence="3 4" key="1">
    <citation type="submission" date="2011-12" db="EMBL/GenBank/DDBJ databases">
        <title>The complete genome of Niastella koreensis GR20-10.</title>
        <authorList>
            <consortium name="US DOE Joint Genome Institute (JGI-PGF)"/>
            <person name="Lucas S."/>
            <person name="Han J."/>
            <person name="Lapidus A."/>
            <person name="Bruce D."/>
            <person name="Goodwin L."/>
            <person name="Pitluck S."/>
            <person name="Peters L."/>
            <person name="Kyrpides N."/>
            <person name="Mavromatis K."/>
            <person name="Ivanova N."/>
            <person name="Mikhailova N."/>
            <person name="Davenport K."/>
            <person name="Saunders E."/>
            <person name="Detter J.C."/>
            <person name="Tapia R."/>
            <person name="Han C."/>
            <person name="Land M."/>
            <person name="Hauser L."/>
            <person name="Markowitz V."/>
            <person name="Cheng J.-F."/>
            <person name="Hugenholtz P."/>
            <person name="Woyke T."/>
            <person name="Wu D."/>
            <person name="Tindall B."/>
            <person name="Pomrenke H."/>
            <person name="Brambilla E."/>
            <person name="Klenk H.-P."/>
            <person name="Eisen J.A."/>
        </authorList>
    </citation>
    <scope>NUCLEOTIDE SEQUENCE [LARGE SCALE GENOMIC DNA]</scope>
    <source>
        <strain evidence="4">DSM 17620 / KACC 11465 / NBRC 106392 / GR20-10</strain>
    </source>
</reference>
<evidence type="ECO:0000313" key="3">
    <source>
        <dbReference type="EMBL" id="AEW00834.1"/>
    </source>
</evidence>